<gene>
    <name evidence="1" type="ORF">ACJ72_00257</name>
</gene>
<evidence type="ECO:0008006" key="3">
    <source>
        <dbReference type="Google" id="ProtNLM"/>
    </source>
</evidence>
<dbReference type="EMBL" id="LGUA01000012">
    <property type="protein sequence ID" value="OAX85368.1"/>
    <property type="molecule type" value="Genomic_DNA"/>
</dbReference>
<accession>A0A1B7P8P7</accession>
<dbReference type="AlphaFoldDB" id="A0A1B7P8P7"/>
<dbReference type="OrthoDB" id="5401170at2759"/>
<sequence>MSLWQYGPEMPLPNVYLVFIVMEELPGVPLSNFWSYPLPKRDMIRASFARSLDELLNFHGRPRDCRPENLIYDEKTDKW</sequence>
<comment type="caution">
    <text evidence="1">The sequence shown here is derived from an EMBL/GenBank/DDBJ whole genome shotgun (WGS) entry which is preliminary data.</text>
</comment>
<protein>
    <recommendedName>
        <fullName evidence="3">Protein kinase domain-containing protein</fullName>
    </recommendedName>
</protein>
<dbReference type="Proteomes" id="UP000091918">
    <property type="component" value="Unassembled WGS sequence"/>
</dbReference>
<keyword evidence="2" id="KW-1185">Reference proteome</keyword>
<evidence type="ECO:0000313" key="1">
    <source>
        <dbReference type="EMBL" id="OAX85368.1"/>
    </source>
</evidence>
<evidence type="ECO:0000313" key="2">
    <source>
        <dbReference type="Proteomes" id="UP000091918"/>
    </source>
</evidence>
<proteinExistence type="predicted"/>
<name>A0A1B7P8P7_9EURO</name>
<reference evidence="1 2" key="1">
    <citation type="submission" date="2015-07" db="EMBL/GenBank/DDBJ databases">
        <title>Emmonsia species relationships and genome sequence.</title>
        <authorList>
            <person name="Cuomo C.A."/>
            <person name="Schwartz I.S."/>
            <person name="Kenyon C."/>
            <person name="de Hoog G.S."/>
            <person name="Govender N.P."/>
            <person name="Botha A."/>
            <person name="Moreno L."/>
            <person name="de Vries M."/>
            <person name="Munoz J.F."/>
            <person name="Stielow J.B."/>
        </authorList>
    </citation>
    <scope>NUCLEOTIDE SEQUENCE [LARGE SCALE GENOMIC DNA]</scope>
    <source>
        <strain evidence="1 2">CBS 136260</strain>
    </source>
</reference>
<organism evidence="1 2">
    <name type="scientific">Emergomyces africanus</name>
    <dbReference type="NCBI Taxonomy" id="1955775"/>
    <lineage>
        <taxon>Eukaryota</taxon>
        <taxon>Fungi</taxon>
        <taxon>Dikarya</taxon>
        <taxon>Ascomycota</taxon>
        <taxon>Pezizomycotina</taxon>
        <taxon>Eurotiomycetes</taxon>
        <taxon>Eurotiomycetidae</taxon>
        <taxon>Onygenales</taxon>
        <taxon>Ajellomycetaceae</taxon>
        <taxon>Emergomyces</taxon>
    </lineage>
</organism>